<dbReference type="Proteomes" id="UP000325055">
    <property type="component" value="Unassembled WGS sequence"/>
</dbReference>
<dbReference type="eggNOG" id="COG4771">
    <property type="taxonomic scope" value="Bacteria"/>
</dbReference>
<dbReference type="EMBL" id="VVYW01000001">
    <property type="protein sequence ID" value="KAA5411568.1"/>
    <property type="molecule type" value="Genomic_DNA"/>
</dbReference>
<evidence type="ECO:0000313" key="4">
    <source>
        <dbReference type="EMBL" id="RGS36564.1"/>
    </source>
</evidence>
<dbReference type="EMBL" id="VVYV01000001">
    <property type="protein sequence ID" value="KAA5423759.1"/>
    <property type="molecule type" value="Genomic_DNA"/>
</dbReference>
<evidence type="ECO:0000313" key="6">
    <source>
        <dbReference type="Proteomes" id="UP000325055"/>
    </source>
</evidence>
<comment type="caution">
    <text evidence="3">The sequence shown here is derived from an EMBL/GenBank/DDBJ whole genome shotgun (WGS) entry which is preliminary data.</text>
</comment>
<dbReference type="EMBL" id="QRVJ01000009">
    <property type="protein sequence ID" value="RGS36564.1"/>
    <property type="molecule type" value="Genomic_DNA"/>
</dbReference>
<organism evidence="3 7">
    <name type="scientific">Bacteroides cellulosilyticus</name>
    <dbReference type="NCBI Taxonomy" id="246787"/>
    <lineage>
        <taxon>Bacteria</taxon>
        <taxon>Pseudomonadati</taxon>
        <taxon>Bacteroidota</taxon>
        <taxon>Bacteroidia</taxon>
        <taxon>Bacteroidales</taxon>
        <taxon>Bacteroidaceae</taxon>
        <taxon>Bacteroides</taxon>
    </lineage>
</organism>
<evidence type="ECO:0000313" key="7">
    <source>
        <dbReference type="Proteomes" id="UP000448877"/>
    </source>
</evidence>
<evidence type="ECO:0000313" key="2">
    <source>
        <dbReference type="EMBL" id="KAA5422466.1"/>
    </source>
</evidence>
<sequence>MDIRKVYLLILLCTFCILSPVYTQQSLSDEFRKVAGDYAALYTSKVEVGYSPYLYINHPYWDTDEFKKGAVCYGGLVYTDLQLRYDTFKKQLIVITPEKRILLQVDMRKVDYFIIGDKKFVPHNDTFAAILYDSPQMRLTQYVQCKMGTPVEKGRISYRQFEKPARFVLSKDGVDHTVTSRSSFLKLFPAYKKQLKKYAKEEQLSFNTLFRAESLTELTRHADSLINKK</sequence>
<protein>
    <submittedName>
        <fullName evidence="3">Uncharacterized protein</fullName>
    </submittedName>
</protein>
<dbReference type="STRING" id="246787.BcellWH2_04229"/>
<reference evidence="6 7" key="2">
    <citation type="journal article" date="2019" name="Nat. Med.">
        <title>A library of human gut bacterial isolates paired with longitudinal multiomics data enables mechanistic microbiome research.</title>
        <authorList>
            <person name="Poyet M."/>
            <person name="Groussin M."/>
            <person name="Gibbons S.M."/>
            <person name="Avila-Pacheco J."/>
            <person name="Jiang X."/>
            <person name="Kearney S.M."/>
            <person name="Perrotta A.R."/>
            <person name="Berdy B."/>
            <person name="Zhao S."/>
            <person name="Lieberman T.D."/>
            <person name="Swanson P.K."/>
            <person name="Smith M."/>
            <person name="Roesemann S."/>
            <person name="Alexander J.E."/>
            <person name="Rich S.A."/>
            <person name="Livny J."/>
            <person name="Vlamakis H."/>
            <person name="Clish C."/>
            <person name="Bullock K."/>
            <person name="Deik A."/>
            <person name="Scott J."/>
            <person name="Pierce K.A."/>
            <person name="Xavier R.J."/>
            <person name="Alm E.J."/>
        </authorList>
    </citation>
    <scope>NUCLEOTIDE SEQUENCE [LARGE SCALE GENOMIC DNA]</scope>
    <source>
        <strain evidence="3 7">BIOML-A6</strain>
        <strain evidence="1 6">BIOML-A7</strain>
        <strain evidence="2 8">BIOML-A8</strain>
    </source>
</reference>
<evidence type="ECO:0000313" key="8">
    <source>
        <dbReference type="Proteomes" id="UP000482653"/>
    </source>
</evidence>
<reference evidence="4 5" key="1">
    <citation type="submission" date="2018-08" db="EMBL/GenBank/DDBJ databases">
        <title>A genome reference for cultivated species of the human gut microbiota.</title>
        <authorList>
            <person name="Zou Y."/>
            <person name="Xue W."/>
            <person name="Luo G."/>
        </authorList>
    </citation>
    <scope>NUCLEOTIDE SEQUENCE [LARGE SCALE GENOMIC DNA]</scope>
    <source>
        <strain evidence="4 5">AF22-3AC</strain>
    </source>
</reference>
<gene>
    <name evidence="4" type="ORF">DWX97_12590</name>
    <name evidence="3" type="ORF">F2Y81_01025</name>
    <name evidence="1" type="ORF">F2Y86_02285</name>
    <name evidence="2" type="ORF">F2Y87_01755</name>
</gene>
<proteinExistence type="predicted"/>
<dbReference type="Proteomes" id="UP000283341">
    <property type="component" value="Unassembled WGS sequence"/>
</dbReference>
<dbReference type="Proteomes" id="UP000448877">
    <property type="component" value="Unassembled WGS sequence"/>
</dbReference>
<dbReference type="AlphaFoldDB" id="A0A125MGS1"/>
<accession>A0A125MGS1</accession>
<evidence type="ECO:0000313" key="1">
    <source>
        <dbReference type="EMBL" id="KAA5411568.1"/>
    </source>
</evidence>
<evidence type="ECO:0000313" key="3">
    <source>
        <dbReference type="EMBL" id="KAA5423759.1"/>
    </source>
</evidence>
<name>A0A125MGS1_9BACE</name>
<dbReference type="EMBL" id="VVYX01000002">
    <property type="protein sequence ID" value="KAA5422466.1"/>
    <property type="molecule type" value="Genomic_DNA"/>
</dbReference>
<dbReference type="RefSeq" id="WP_007212690.1">
    <property type="nucleotide sequence ID" value="NZ_CABMLT010000008.1"/>
</dbReference>
<evidence type="ECO:0000313" key="5">
    <source>
        <dbReference type="Proteomes" id="UP000283341"/>
    </source>
</evidence>
<dbReference type="Proteomes" id="UP000482653">
    <property type="component" value="Unassembled WGS sequence"/>
</dbReference>